<dbReference type="Gene3D" id="3.40.50.720">
    <property type="entry name" value="NAD(P)-binding Rossmann-like Domain"/>
    <property type="match status" value="1"/>
</dbReference>
<protein>
    <recommendedName>
        <fullName evidence="7">Oxidoreductase</fullName>
    </recommendedName>
</protein>
<evidence type="ECO:0000256" key="3">
    <source>
        <dbReference type="ARBA" id="ARBA00023002"/>
    </source>
</evidence>
<dbReference type="KEGG" id="more:E1B28_004832"/>
<dbReference type="RefSeq" id="XP_043013960.1">
    <property type="nucleotide sequence ID" value="XM_043149356.1"/>
</dbReference>
<dbReference type="Pfam" id="PF00106">
    <property type="entry name" value="adh_short"/>
    <property type="match status" value="1"/>
</dbReference>
<dbReference type="PANTHER" id="PTHR44169">
    <property type="entry name" value="NADPH-DEPENDENT 1-ACYLDIHYDROXYACETONE PHOSPHATE REDUCTASE"/>
    <property type="match status" value="1"/>
</dbReference>
<evidence type="ECO:0000313" key="6">
    <source>
        <dbReference type="Proteomes" id="UP001049176"/>
    </source>
</evidence>
<gene>
    <name evidence="5" type="ORF">E1B28_004832</name>
</gene>
<dbReference type="AlphaFoldDB" id="A0A9P7UZM0"/>
<reference evidence="5" key="1">
    <citation type="journal article" date="2021" name="Genome Biol. Evol.">
        <title>The assembled and annotated genome of the fairy-ring fungus Marasmius oreades.</title>
        <authorList>
            <person name="Hiltunen M."/>
            <person name="Ament-Velasquez S.L."/>
            <person name="Johannesson H."/>
        </authorList>
    </citation>
    <scope>NUCLEOTIDE SEQUENCE</scope>
    <source>
        <strain evidence="5">03SP1</strain>
    </source>
</reference>
<dbReference type="Proteomes" id="UP001049176">
    <property type="component" value="Chromosome 2"/>
</dbReference>
<dbReference type="PANTHER" id="PTHR44169:SF6">
    <property type="entry name" value="NADPH-DEPENDENT 1-ACYLDIHYDROXYACETONE PHOSPHATE REDUCTASE"/>
    <property type="match status" value="1"/>
</dbReference>
<keyword evidence="6" id="KW-1185">Reference proteome</keyword>
<dbReference type="GeneID" id="66073908"/>
<evidence type="ECO:0000256" key="2">
    <source>
        <dbReference type="ARBA" id="ARBA00022857"/>
    </source>
</evidence>
<dbReference type="GO" id="GO:0016491">
    <property type="term" value="F:oxidoreductase activity"/>
    <property type="evidence" value="ECO:0007669"/>
    <property type="project" value="UniProtKB-KW"/>
</dbReference>
<accession>A0A9P7UZM0</accession>
<evidence type="ECO:0000313" key="5">
    <source>
        <dbReference type="EMBL" id="KAG7097490.1"/>
    </source>
</evidence>
<keyword evidence="2" id="KW-0521">NADP</keyword>
<proteinExistence type="inferred from homology"/>
<dbReference type="CDD" id="cd05374">
    <property type="entry name" value="17beta-HSD-like_SDR_c"/>
    <property type="match status" value="1"/>
</dbReference>
<dbReference type="SUPFAM" id="SSF51735">
    <property type="entry name" value="NAD(P)-binding Rossmann-fold domains"/>
    <property type="match status" value="1"/>
</dbReference>
<comment type="similarity">
    <text evidence="1 4">Belongs to the short-chain dehydrogenases/reductases (SDR) family.</text>
</comment>
<dbReference type="InterPro" id="IPR002347">
    <property type="entry name" value="SDR_fam"/>
</dbReference>
<evidence type="ECO:0000256" key="4">
    <source>
        <dbReference type="RuleBase" id="RU000363"/>
    </source>
</evidence>
<dbReference type="OrthoDB" id="2102561at2759"/>
<dbReference type="PROSITE" id="PS00061">
    <property type="entry name" value="ADH_SHORT"/>
    <property type="match status" value="1"/>
</dbReference>
<sequence length="285" mass="31350">MMSQAQAEPRQKVVFVTGCSDGGIGGAIAGELAAKGCLVYASARSMTSMLSLEGPCIRKLEVDVRDDESVQKAAKEIYQNEGRIDIVISNAGIGCTGPVLDITIEHARKAYDTNVFGLMRVVNHIVPRMAERKSGLVVVIGSVRSEVSTPFTGIYSSSKAAVRTYTETLSMECQPLGINVMLVNPGSVTSNIVKNQGNTYRMPENSLYKSFLDPILHVMFQSQSKTYRSMQTTEFARRVAPKILSKKPPKYMAVGGATFLIRLLQWLPRQWALQLLWLVLSRTKP</sequence>
<dbReference type="GO" id="GO:0005783">
    <property type="term" value="C:endoplasmic reticulum"/>
    <property type="evidence" value="ECO:0007669"/>
    <property type="project" value="TreeGrafter"/>
</dbReference>
<dbReference type="PRINTS" id="PR00081">
    <property type="entry name" value="GDHRDH"/>
</dbReference>
<dbReference type="InterPro" id="IPR036291">
    <property type="entry name" value="NAD(P)-bd_dom_sf"/>
</dbReference>
<evidence type="ECO:0008006" key="7">
    <source>
        <dbReference type="Google" id="ProtNLM"/>
    </source>
</evidence>
<keyword evidence="3" id="KW-0560">Oxidoreductase</keyword>
<dbReference type="PRINTS" id="PR00080">
    <property type="entry name" value="SDRFAMILY"/>
</dbReference>
<dbReference type="EMBL" id="CM032182">
    <property type="protein sequence ID" value="KAG7097490.1"/>
    <property type="molecule type" value="Genomic_DNA"/>
</dbReference>
<comment type="caution">
    <text evidence="5">The sequence shown here is derived from an EMBL/GenBank/DDBJ whole genome shotgun (WGS) entry which is preliminary data.</text>
</comment>
<organism evidence="5 6">
    <name type="scientific">Marasmius oreades</name>
    <name type="common">fairy-ring Marasmius</name>
    <dbReference type="NCBI Taxonomy" id="181124"/>
    <lineage>
        <taxon>Eukaryota</taxon>
        <taxon>Fungi</taxon>
        <taxon>Dikarya</taxon>
        <taxon>Basidiomycota</taxon>
        <taxon>Agaricomycotina</taxon>
        <taxon>Agaricomycetes</taxon>
        <taxon>Agaricomycetidae</taxon>
        <taxon>Agaricales</taxon>
        <taxon>Marasmiineae</taxon>
        <taxon>Marasmiaceae</taxon>
        <taxon>Marasmius</taxon>
    </lineage>
</organism>
<dbReference type="InterPro" id="IPR020904">
    <property type="entry name" value="Sc_DH/Rdtase_CS"/>
</dbReference>
<evidence type="ECO:0000256" key="1">
    <source>
        <dbReference type="ARBA" id="ARBA00006484"/>
    </source>
</evidence>
<name>A0A9P7UZM0_9AGAR</name>